<dbReference type="PANTHER" id="PTHR46609:SF8">
    <property type="entry name" value="YQAJ VIRAL RECOMBINASE DOMAIN-CONTAINING PROTEIN"/>
    <property type="match status" value="1"/>
</dbReference>
<dbReference type="Gene3D" id="3.90.70.80">
    <property type="match status" value="1"/>
</dbReference>
<dbReference type="Pfam" id="PF02338">
    <property type="entry name" value="OTU"/>
    <property type="match status" value="1"/>
</dbReference>
<dbReference type="InterPro" id="IPR038765">
    <property type="entry name" value="Papain-like_cys_pep_sf"/>
</dbReference>
<protein>
    <recommendedName>
        <fullName evidence="2">OTU domain-containing protein</fullName>
    </recommendedName>
</protein>
<dbReference type="Gene3D" id="3.90.320.10">
    <property type="match status" value="1"/>
</dbReference>
<dbReference type="InterPro" id="IPR051703">
    <property type="entry name" value="NF-kappa-B_Signaling_Reg"/>
</dbReference>
<feature type="domain" description="OTU" evidence="2">
    <location>
        <begin position="482"/>
        <end position="611"/>
    </location>
</feature>
<dbReference type="AlphaFoldDB" id="A0AAN9G5K6"/>
<dbReference type="InterPro" id="IPR011335">
    <property type="entry name" value="Restrct_endonuc-II-like"/>
</dbReference>
<dbReference type="InterPro" id="IPR011604">
    <property type="entry name" value="PDDEXK-like_dom_sf"/>
</dbReference>
<dbReference type="InterPro" id="IPR019080">
    <property type="entry name" value="YqaJ_viral_recombinase"/>
</dbReference>
<dbReference type="SUPFAM" id="SSF54001">
    <property type="entry name" value="Cysteine proteinases"/>
    <property type="match status" value="1"/>
</dbReference>
<dbReference type="EMBL" id="JBAMIC010000014">
    <property type="protein sequence ID" value="KAK7096243.1"/>
    <property type="molecule type" value="Genomic_DNA"/>
</dbReference>
<comment type="caution">
    <text evidence="3">The sequence shown here is derived from an EMBL/GenBank/DDBJ whole genome shotgun (WGS) entry which is preliminary data.</text>
</comment>
<organism evidence="3 4">
    <name type="scientific">Littorina saxatilis</name>
    <dbReference type="NCBI Taxonomy" id="31220"/>
    <lineage>
        <taxon>Eukaryota</taxon>
        <taxon>Metazoa</taxon>
        <taxon>Spiralia</taxon>
        <taxon>Lophotrochozoa</taxon>
        <taxon>Mollusca</taxon>
        <taxon>Gastropoda</taxon>
        <taxon>Caenogastropoda</taxon>
        <taxon>Littorinimorpha</taxon>
        <taxon>Littorinoidea</taxon>
        <taxon>Littorinidae</taxon>
        <taxon>Littorina</taxon>
    </lineage>
</organism>
<evidence type="ECO:0000259" key="2">
    <source>
        <dbReference type="PROSITE" id="PS50802"/>
    </source>
</evidence>
<dbReference type="GO" id="GO:0006281">
    <property type="term" value="P:DNA repair"/>
    <property type="evidence" value="ECO:0007669"/>
    <property type="project" value="UniProtKB-ARBA"/>
</dbReference>
<evidence type="ECO:0000313" key="3">
    <source>
        <dbReference type="EMBL" id="KAK7096243.1"/>
    </source>
</evidence>
<dbReference type="PROSITE" id="PS50802">
    <property type="entry name" value="OTU"/>
    <property type="match status" value="1"/>
</dbReference>
<feature type="region of interest" description="Disordered" evidence="1">
    <location>
        <begin position="365"/>
        <end position="403"/>
    </location>
</feature>
<sequence>MEVQRRGLHRFTTRLVFCLVYFRPKELRPSEENYKPIPSTVQLPQVSTFFEGLKELHPSSCFLDVWEPRQTPSAPAPPPLRTDSPSVRLATFLRDHHCECADCDCSTKFLDSLLYSSCERQQIEEDTTGQHQNENWFTMRSGLITASVIKKVLSSTNYANTAERLVSPSSLDNGNLPAAVKFGRTQEHRALTLFTKLHRYKHRKCSVRVPGLVVSETDSFLAGSPDAVVDCSHCGKFVVEIKCLYSKQNMHPRLAMKLSDFCVLDNDKYRVKRDHAYFCQLQCQMAVTGLKSGVLVVYTRKGVEVVPIDFDEEWWEASRMKLKQFYPTFFHTWKAHVLSRTPVSVAMDVVSNTIVSSHVILDTTSTGTETVESEETDTTSTETETVESEETTRSDTTSTGTKMVSSDTVDAVPMDVMSDRIVSSSTTISDRVNVMDNSAFCNPVNVIDMTISASIASHQKHIDHVQSSMQQFATFLQSQNFRLRGETPSDGNCFFHAISNQLTRTGQGNSSAGSIRKLVCDYLDNMSHAEQVVVGLFIVGKSFDQYVTDLRKNGTSADALAVEGTSRVLGLSITVVTQPRSIVIHAPASAGTMLYVGYIADLEHYVSVEPHLFGVTQ</sequence>
<dbReference type="CDD" id="cd22758">
    <property type="entry name" value="OTU_232R-like"/>
    <property type="match status" value="1"/>
</dbReference>
<dbReference type="InterPro" id="IPR003323">
    <property type="entry name" value="OTU_dom"/>
</dbReference>
<proteinExistence type="predicted"/>
<dbReference type="SUPFAM" id="SSF52980">
    <property type="entry name" value="Restriction endonuclease-like"/>
    <property type="match status" value="1"/>
</dbReference>
<name>A0AAN9G5K6_9CAEN</name>
<dbReference type="Pfam" id="PF09588">
    <property type="entry name" value="YqaJ"/>
    <property type="match status" value="1"/>
</dbReference>
<keyword evidence="4" id="KW-1185">Reference proteome</keyword>
<gene>
    <name evidence="3" type="ORF">V1264_005560</name>
</gene>
<dbReference type="CDD" id="cd22343">
    <property type="entry name" value="PDDEXK_lambda_exonuclease-like"/>
    <property type="match status" value="1"/>
</dbReference>
<dbReference type="Proteomes" id="UP001374579">
    <property type="component" value="Unassembled WGS sequence"/>
</dbReference>
<dbReference type="PANTHER" id="PTHR46609">
    <property type="entry name" value="EXONUCLEASE, PHAGE-TYPE/RECB, C-TERMINAL DOMAIN-CONTAINING PROTEIN"/>
    <property type="match status" value="1"/>
</dbReference>
<evidence type="ECO:0000313" key="4">
    <source>
        <dbReference type="Proteomes" id="UP001374579"/>
    </source>
</evidence>
<reference evidence="3 4" key="1">
    <citation type="submission" date="2024-02" db="EMBL/GenBank/DDBJ databases">
        <title>Chromosome-scale genome assembly of the rough periwinkle Littorina saxatilis.</title>
        <authorList>
            <person name="De Jode A."/>
            <person name="Faria R."/>
            <person name="Formenti G."/>
            <person name="Sims Y."/>
            <person name="Smith T.P."/>
            <person name="Tracey A."/>
            <person name="Wood J.M.D."/>
            <person name="Zagrodzka Z.B."/>
            <person name="Johannesson K."/>
            <person name="Butlin R.K."/>
            <person name="Leder E.H."/>
        </authorList>
    </citation>
    <scope>NUCLEOTIDE SEQUENCE [LARGE SCALE GENOMIC DNA]</scope>
    <source>
        <strain evidence="3">Snail1</strain>
        <tissue evidence="3">Muscle</tissue>
    </source>
</reference>
<accession>A0AAN9G5K6</accession>
<evidence type="ECO:0000256" key="1">
    <source>
        <dbReference type="SAM" id="MobiDB-lite"/>
    </source>
</evidence>